<keyword evidence="1" id="KW-1133">Transmembrane helix</keyword>
<dbReference type="Proteomes" id="UP000578112">
    <property type="component" value="Unassembled WGS sequence"/>
</dbReference>
<comment type="caution">
    <text evidence="2">The sequence shown here is derived from an EMBL/GenBank/DDBJ whole genome shotgun (WGS) entry which is preliminary data.</text>
</comment>
<evidence type="ECO:0000313" key="3">
    <source>
        <dbReference type="Proteomes" id="UP000578112"/>
    </source>
</evidence>
<keyword evidence="1" id="KW-0472">Membrane</keyword>
<reference evidence="2 3" key="1">
    <citation type="submission" date="2020-08" db="EMBL/GenBank/DDBJ databases">
        <title>Sequencing the genomes of 1000 actinobacteria strains.</title>
        <authorList>
            <person name="Klenk H.-P."/>
        </authorList>
    </citation>
    <scope>NUCLEOTIDE SEQUENCE [LARGE SCALE GENOMIC DNA]</scope>
    <source>
        <strain evidence="2 3">DSM 43149</strain>
    </source>
</reference>
<organism evidence="2 3">
    <name type="scientific">Actinoplanes digitatis</name>
    <dbReference type="NCBI Taxonomy" id="1868"/>
    <lineage>
        <taxon>Bacteria</taxon>
        <taxon>Bacillati</taxon>
        <taxon>Actinomycetota</taxon>
        <taxon>Actinomycetes</taxon>
        <taxon>Micromonosporales</taxon>
        <taxon>Micromonosporaceae</taxon>
        <taxon>Actinoplanes</taxon>
    </lineage>
</organism>
<proteinExistence type="predicted"/>
<keyword evidence="3" id="KW-1185">Reference proteome</keyword>
<evidence type="ECO:0000256" key="1">
    <source>
        <dbReference type="SAM" id="Phobius"/>
    </source>
</evidence>
<dbReference type="AlphaFoldDB" id="A0A7W7I594"/>
<sequence length="173" mass="18495">MSEPNVSGDAVPDNPTYAEFFEEELKSETDRKAKYDSRGGNLVTTSGAVHAILVGLGSIGQGSTRSAIPNWIVSLLALALIAFIAAAVTGVVAQLNHGYKATSTAGLRSMLDERWRDSSGESMHRVGADHFRAIESLRSSNHKKEIALRWGYGFQMAAIVLLGPVAIVIVAIK</sequence>
<feature type="transmembrane region" description="Helical" evidence="1">
    <location>
        <begin position="71"/>
        <end position="93"/>
    </location>
</feature>
<protein>
    <submittedName>
        <fullName evidence="2">Uncharacterized protein</fullName>
    </submittedName>
</protein>
<feature type="transmembrane region" description="Helical" evidence="1">
    <location>
        <begin position="41"/>
        <end position="59"/>
    </location>
</feature>
<keyword evidence="1" id="KW-0812">Transmembrane</keyword>
<dbReference type="RefSeq" id="WP_184997818.1">
    <property type="nucleotide sequence ID" value="NZ_BOMK01000052.1"/>
</dbReference>
<evidence type="ECO:0000313" key="2">
    <source>
        <dbReference type="EMBL" id="MBB4766708.1"/>
    </source>
</evidence>
<feature type="transmembrane region" description="Helical" evidence="1">
    <location>
        <begin position="150"/>
        <end position="172"/>
    </location>
</feature>
<name>A0A7W7I594_9ACTN</name>
<dbReference type="EMBL" id="JACHNH010000001">
    <property type="protein sequence ID" value="MBB4766708.1"/>
    <property type="molecule type" value="Genomic_DNA"/>
</dbReference>
<accession>A0A7W7I594</accession>
<gene>
    <name evidence="2" type="ORF">BJ971_007264</name>
</gene>